<dbReference type="OrthoDB" id="9801609at2"/>
<proteinExistence type="predicted"/>
<protein>
    <recommendedName>
        <fullName evidence="2">Glycosyl transferase family 1 domain-containing protein</fullName>
    </recommendedName>
</protein>
<dbReference type="RefSeq" id="WP_052104138.1">
    <property type="nucleotide sequence ID" value="NZ_AXNT01000065.1"/>
</dbReference>
<organism evidence="3 4">
    <name type="scientific">Cellulomonas cellasea DSM 20118</name>
    <dbReference type="NCBI Taxonomy" id="1408250"/>
    <lineage>
        <taxon>Bacteria</taxon>
        <taxon>Bacillati</taxon>
        <taxon>Actinomycetota</taxon>
        <taxon>Actinomycetes</taxon>
        <taxon>Micrococcales</taxon>
        <taxon>Cellulomonadaceae</taxon>
        <taxon>Cellulomonas</taxon>
    </lineage>
</organism>
<dbReference type="PANTHER" id="PTHR46401:SF2">
    <property type="entry name" value="GLYCOSYLTRANSFERASE WBBK-RELATED"/>
    <property type="match status" value="1"/>
</dbReference>
<dbReference type="EMBL" id="AXNT01000065">
    <property type="protein sequence ID" value="KGM02115.1"/>
    <property type="molecule type" value="Genomic_DNA"/>
</dbReference>
<accession>A0A0A0B5I8</accession>
<dbReference type="AlphaFoldDB" id="A0A0A0B5I8"/>
<feature type="domain" description="Glycosyl transferase family 1" evidence="2">
    <location>
        <begin position="161"/>
        <end position="313"/>
    </location>
</feature>
<name>A0A0A0B5I8_9CELL</name>
<comment type="caution">
    <text evidence="3">The sequence shown here is derived from an EMBL/GenBank/DDBJ whole genome shotgun (WGS) entry which is preliminary data.</text>
</comment>
<evidence type="ECO:0000313" key="3">
    <source>
        <dbReference type="EMBL" id="KGM02115.1"/>
    </source>
</evidence>
<dbReference type="STRING" id="1408250.Q760_15370"/>
<keyword evidence="4" id="KW-1185">Reference proteome</keyword>
<evidence type="ECO:0000259" key="2">
    <source>
        <dbReference type="Pfam" id="PF00534"/>
    </source>
</evidence>
<evidence type="ECO:0000313" key="4">
    <source>
        <dbReference type="Proteomes" id="UP000029833"/>
    </source>
</evidence>
<sequence length="337" mass="36262">MTRVLVDGRVLETGSSGVRDVARGLVDALRDRAAGAGDDVVVAGTTSASDLRLDPRAFMEVGLPRAAVRGRFDSILVPRQTRPPLSVVPCVPLVHDVGFVRLPEAYPTGRRIRLTNRVALLSRRALAVSDFTADEVRALGRRRPVDVLPLGAMHDIAWTPAQEDPYLLCTAVHEPHKNLVRLVAAWAATRRHGMRLVLCGRPGRASEELRTAVRAHGVESDVTVVSGLSDADYTRLLAECWAYVQPSLYEGLCIPALDMAAAGVPTAVSSTGNLGAVFGACDVPQTFDPRSTGELVRVLDRLLHDDGHRARVSAWNAAHVSRTDWSAAADVAWGVLS</sequence>
<dbReference type="GO" id="GO:0009103">
    <property type="term" value="P:lipopolysaccharide biosynthetic process"/>
    <property type="evidence" value="ECO:0007669"/>
    <property type="project" value="TreeGrafter"/>
</dbReference>
<evidence type="ECO:0000256" key="1">
    <source>
        <dbReference type="ARBA" id="ARBA00022679"/>
    </source>
</evidence>
<dbReference type="SUPFAM" id="SSF53756">
    <property type="entry name" value="UDP-Glycosyltransferase/glycogen phosphorylase"/>
    <property type="match status" value="1"/>
</dbReference>
<keyword evidence="1" id="KW-0808">Transferase</keyword>
<reference evidence="3 4" key="1">
    <citation type="submission" date="2013-10" db="EMBL/GenBank/DDBJ databases">
        <authorList>
            <person name="Wang G."/>
            <person name="Zhuang W."/>
        </authorList>
    </citation>
    <scope>NUCLEOTIDE SEQUENCE [LARGE SCALE GENOMIC DNA]</scope>
    <source>
        <strain evidence="3 4">DSM 20118</strain>
    </source>
</reference>
<gene>
    <name evidence="3" type="ORF">Q760_15370</name>
</gene>
<dbReference type="Proteomes" id="UP000029833">
    <property type="component" value="Unassembled WGS sequence"/>
</dbReference>
<dbReference type="GO" id="GO:0016757">
    <property type="term" value="F:glycosyltransferase activity"/>
    <property type="evidence" value="ECO:0007669"/>
    <property type="project" value="InterPro"/>
</dbReference>
<dbReference type="PANTHER" id="PTHR46401">
    <property type="entry name" value="GLYCOSYLTRANSFERASE WBBK-RELATED"/>
    <property type="match status" value="1"/>
</dbReference>
<dbReference type="Gene3D" id="3.40.50.2000">
    <property type="entry name" value="Glycogen Phosphorylase B"/>
    <property type="match status" value="1"/>
</dbReference>
<dbReference type="InterPro" id="IPR001296">
    <property type="entry name" value="Glyco_trans_1"/>
</dbReference>
<dbReference type="Pfam" id="PF00534">
    <property type="entry name" value="Glycos_transf_1"/>
    <property type="match status" value="1"/>
</dbReference>